<evidence type="ECO:0000313" key="5">
    <source>
        <dbReference type="Proteomes" id="UP000037962"/>
    </source>
</evidence>
<evidence type="ECO:0000313" key="4">
    <source>
        <dbReference type="Proteomes" id="UP000037843"/>
    </source>
</evidence>
<sequence length="364" mass="41212">MASRDTVIVPYSMRVEQSSEVRHKPKLEGPLPLSNFDGAGADLLKTFDAFVRGLLAHNEMVKRDDDHFGQPDEIVRAGRTMSFQLNGGESGRERTVRLDANSAEQKLKREGLLSTQFQVWVVVPTNSTVGWILVEKDGYDTLPSAWRRELIRAFKSRHRGYKLTLAQIRNDAIWRLLEKGLDDPQVIDVKVQRRAEPSNREQETRGFPLEVEKSTETVYRAKKGWMTGRQLKRIRRFFTITKRSDGSLVEIDLADDTRDEFAEGLEIRLANDVLEITVHAEIDGRRKTVRFSGAREPAESYVVEGLNGTRITPRTFRSECRGHTVDLAKVSGAPLANKWDTGEWTAEDQVSPLEVPVGDPKNDG</sequence>
<dbReference type="EMBL" id="LJFO01000003">
    <property type="protein sequence ID" value="KPG14517.1"/>
    <property type="molecule type" value="Genomic_DNA"/>
</dbReference>
<dbReference type="EMBL" id="LJFS01000027">
    <property type="protein sequence ID" value="KPG30227.1"/>
    <property type="molecule type" value="Genomic_DNA"/>
</dbReference>
<reference evidence="4 5" key="1">
    <citation type="submission" date="2015-09" db="EMBL/GenBank/DDBJ databases">
        <title>Genome Sequences of Mycobacterium immunogenum Isolates, Recuperated from a Chloraminated Drinking Water Distribution System Simulator Subjected to Episodes of Nitrification.</title>
        <authorList>
            <person name="Gomez-Alvarez V."/>
            <person name="Revetta R.P."/>
        </authorList>
    </citation>
    <scope>NUCLEOTIDE SEQUENCE [LARGE SCALE GENOMIC DNA]</scope>
    <source>
        <strain evidence="2 4">H008</strain>
        <strain evidence="3 5">H076</strain>
    </source>
</reference>
<dbReference type="RefSeq" id="WP_043075862.1">
    <property type="nucleotide sequence ID" value="NZ_LJFO01000003.1"/>
</dbReference>
<evidence type="ECO:0000313" key="2">
    <source>
        <dbReference type="EMBL" id="KPG14517.1"/>
    </source>
</evidence>
<gene>
    <name evidence="2" type="ORF">AN908_08365</name>
    <name evidence="3" type="ORF">AN912_19525</name>
</gene>
<dbReference type="Proteomes" id="UP000037843">
    <property type="component" value="Unassembled WGS sequence"/>
</dbReference>
<dbReference type="Proteomes" id="UP000037962">
    <property type="component" value="Unassembled WGS sequence"/>
</dbReference>
<name>A0A7V8RXJ6_9MYCO</name>
<protein>
    <submittedName>
        <fullName evidence="2">Uncharacterized protein</fullName>
    </submittedName>
</protein>
<organism evidence="2 4">
    <name type="scientific">Mycobacteroides immunogenum</name>
    <dbReference type="NCBI Taxonomy" id="83262"/>
    <lineage>
        <taxon>Bacteria</taxon>
        <taxon>Bacillati</taxon>
        <taxon>Actinomycetota</taxon>
        <taxon>Actinomycetes</taxon>
        <taxon>Mycobacteriales</taxon>
        <taxon>Mycobacteriaceae</taxon>
        <taxon>Mycobacteroides</taxon>
    </lineage>
</organism>
<proteinExistence type="predicted"/>
<comment type="caution">
    <text evidence="2">The sequence shown here is derived from an EMBL/GenBank/DDBJ whole genome shotgun (WGS) entry which is preliminary data.</text>
</comment>
<evidence type="ECO:0000313" key="3">
    <source>
        <dbReference type="EMBL" id="KPG30227.1"/>
    </source>
</evidence>
<accession>A0A7V8RXJ6</accession>
<evidence type="ECO:0000256" key="1">
    <source>
        <dbReference type="SAM" id="MobiDB-lite"/>
    </source>
</evidence>
<feature type="region of interest" description="Disordered" evidence="1">
    <location>
        <begin position="340"/>
        <end position="364"/>
    </location>
</feature>
<keyword evidence="5" id="KW-1185">Reference proteome</keyword>
<dbReference type="KEGG" id="miz:BAB75_09230"/>
<dbReference type="AlphaFoldDB" id="A0A7V8RXJ6"/>